<dbReference type="AlphaFoldDB" id="A0A4Q2UD30"/>
<dbReference type="Proteomes" id="UP000290759">
    <property type="component" value="Unassembled WGS sequence"/>
</dbReference>
<gene>
    <name evidence="1" type="ORF">D3273_04820</name>
</gene>
<organism evidence="1 2">
    <name type="scientific">Lichenibacterium minor</name>
    <dbReference type="NCBI Taxonomy" id="2316528"/>
    <lineage>
        <taxon>Bacteria</taxon>
        <taxon>Pseudomonadati</taxon>
        <taxon>Pseudomonadota</taxon>
        <taxon>Alphaproteobacteria</taxon>
        <taxon>Hyphomicrobiales</taxon>
        <taxon>Lichenihabitantaceae</taxon>
        <taxon>Lichenibacterium</taxon>
    </lineage>
</organism>
<reference evidence="1 2" key="2">
    <citation type="submission" date="2019-02" db="EMBL/GenBank/DDBJ databases">
        <title>'Lichenibacterium ramalinii' gen. nov. sp. nov., 'Lichenibacterium minor' gen. nov. sp. nov.</title>
        <authorList>
            <person name="Pankratov T."/>
        </authorList>
    </citation>
    <scope>NUCLEOTIDE SEQUENCE [LARGE SCALE GENOMIC DNA]</scope>
    <source>
        <strain evidence="1 2">RmlP026</strain>
    </source>
</reference>
<keyword evidence="2" id="KW-1185">Reference proteome</keyword>
<sequence>MTELAEQILQLGAGRPKQVTINRAVSTAYYAVFHALAGECVARLVGAPRSPRYWDIVAPLHRAIDHGTARKVLERLARDRSTSDDLKTLAEVFIELQSARHSADYDPACRHSRREARDLIVQARRAIDALRAIPKEDRLILAVQLVTKPR</sequence>
<reference evidence="1 2" key="1">
    <citation type="submission" date="2018-12" db="EMBL/GenBank/DDBJ databases">
        <authorList>
            <person name="Grouzdev D.S."/>
            <person name="Krutkina M.S."/>
        </authorList>
    </citation>
    <scope>NUCLEOTIDE SEQUENCE [LARGE SCALE GENOMIC DNA]</scope>
    <source>
        <strain evidence="1 2">RmlP026</strain>
    </source>
</reference>
<accession>A0A4Q2UD30</accession>
<evidence type="ECO:0008006" key="3">
    <source>
        <dbReference type="Google" id="ProtNLM"/>
    </source>
</evidence>
<comment type="caution">
    <text evidence="1">The sequence shown here is derived from an EMBL/GenBank/DDBJ whole genome shotgun (WGS) entry which is preliminary data.</text>
</comment>
<protein>
    <recommendedName>
        <fullName evidence="3">HEPN domain-containing protein</fullName>
    </recommendedName>
</protein>
<dbReference type="RefSeq" id="WP_129224040.1">
    <property type="nucleotide sequence ID" value="NZ_QYBB01000003.1"/>
</dbReference>
<dbReference type="Gene3D" id="1.20.120.330">
    <property type="entry name" value="Nucleotidyltransferases domain 2"/>
    <property type="match status" value="1"/>
</dbReference>
<name>A0A4Q2UD30_9HYPH</name>
<evidence type="ECO:0000313" key="1">
    <source>
        <dbReference type="EMBL" id="RYC33191.1"/>
    </source>
</evidence>
<proteinExistence type="predicted"/>
<evidence type="ECO:0000313" key="2">
    <source>
        <dbReference type="Proteomes" id="UP000290759"/>
    </source>
</evidence>
<dbReference type="OrthoDB" id="7845978at2"/>
<dbReference type="EMBL" id="QYBB01000003">
    <property type="protein sequence ID" value="RYC33191.1"/>
    <property type="molecule type" value="Genomic_DNA"/>
</dbReference>